<evidence type="ECO:0000313" key="2">
    <source>
        <dbReference type="EMBL" id="KAI5312771.1"/>
    </source>
</evidence>
<name>A0AAD4YKS0_PRUDU</name>
<dbReference type="EMBL" id="JAJFAZ020000008">
    <property type="protein sequence ID" value="KAI5312771.1"/>
    <property type="molecule type" value="Genomic_DNA"/>
</dbReference>
<feature type="region of interest" description="Disordered" evidence="1">
    <location>
        <begin position="138"/>
        <end position="191"/>
    </location>
</feature>
<evidence type="ECO:0000256" key="1">
    <source>
        <dbReference type="SAM" id="MobiDB-lite"/>
    </source>
</evidence>
<reference evidence="2 3" key="1">
    <citation type="journal article" date="2022" name="G3 (Bethesda)">
        <title>Whole-genome sequence and methylome profiling of the almond [Prunus dulcis (Mill.) D.A. Webb] cultivar 'Nonpareil'.</title>
        <authorList>
            <person name="D'Amico-Willman K.M."/>
            <person name="Ouma W.Z."/>
            <person name="Meulia T."/>
            <person name="Sideli G.M."/>
            <person name="Gradziel T.M."/>
            <person name="Fresnedo-Ramirez J."/>
        </authorList>
    </citation>
    <scope>NUCLEOTIDE SEQUENCE [LARGE SCALE GENOMIC DNA]</scope>
    <source>
        <strain evidence="2">Clone GOH B32 T37-40</strain>
    </source>
</reference>
<proteinExistence type="predicted"/>
<keyword evidence="3" id="KW-1185">Reference proteome</keyword>
<sequence length="373" mass="41283">MTAVHGSEPTINQMLHWFLLKRCPYQVGFCYLQSAVGKMIESNPSSKKTRKPHWFYASSAWEFPEGAYPEQPRIQRQFRMPCQKDVSNPISLVNQVLALLSTERATDILLASEGLSSSIGMRPNRNDPSTQPRLIKLAKGTTSGSGGGSQPPLVGGWPHMSVERSQVASGAMAPARAAQKRRAEKASPRDIGKSDWSIGALGGWGAGAQSYQEAVRRMLKVEVVEGLFTEEMGYNGMTMSALEDQMKATILYPLSITPLSFAILSVRSLQAILKLYIAAQNVATHREFDRGKRDEQAVTTIELNMNIAEKAKVEEELEIFWGRLEAEMKKNAELLSSVNKLAMEKKAHGEELSKSLKDLDEANRKIEALTSEL</sequence>
<protein>
    <submittedName>
        <fullName evidence="2">Uncharacterized protein</fullName>
    </submittedName>
</protein>
<dbReference type="Proteomes" id="UP001054821">
    <property type="component" value="Chromosome 8"/>
</dbReference>
<gene>
    <name evidence="2" type="ORF">L3X38_041945</name>
</gene>
<evidence type="ECO:0000313" key="3">
    <source>
        <dbReference type="Proteomes" id="UP001054821"/>
    </source>
</evidence>
<organism evidence="2 3">
    <name type="scientific">Prunus dulcis</name>
    <name type="common">Almond</name>
    <name type="synonym">Amygdalus dulcis</name>
    <dbReference type="NCBI Taxonomy" id="3755"/>
    <lineage>
        <taxon>Eukaryota</taxon>
        <taxon>Viridiplantae</taxon>
        <taxon>Streptophyta</taxon>
        <taxon>Embryophyta</taxon>
        <taxon>Tracheophyta</taxon>
        <taxon>Spermatophyta</taxon>
        <taxon>Magnoliopsida</taxon>
        <taxon>eudicotyledons</taxon>
        <taxon>Gunneridae</taxon>
        <taxon>Pentapetalae</taxon>
        <taxon>rosids</taxon>
        <taxon>fabids</taxon>
        <taxon>Rosales</taxon>
        <taxon>Rosaceae</taxon>
        <taxon>Amygdaloideae</taxon>
        <taxon>Amygdaleae</taxon>
        <taxon>Prunus</taxon>
    </lineage>
</organism>
<comment type="caution">
    <text evidence="2">The sequence shown here is derived from an EMBL/GenBank/DDBJ whole genome shotgun (WGS) entry which is preliminary data.</text>
</comment>
<dbReference type="AlphaFoldDB" id="A0AAD4YKS0"/>
<accession>A0AAD4YKS0</accession>